<dbReference type="GO" id="GO:0005524">
    <property type="term" value="F:ATP binding"/>
    <property type="evidence" value="ECO:0007669"/>
    <property type="project" value="UniProtKB-UniRule"/>
</dbReference>
<dbReference type="GO" id="GO:0003921">
    <property type="term" value="F:GMP synthase activity"/>
    <property type="evidence" value="ECO:0007669"/>
    <property type="project" value="InterPro"/>
</dbReference>
<keyword evidence="1" id="KW-0436">Ligase</keyword>
<evidence type="ECO:0000256" key="5">
    <source>
        <dbReference type="ARBA" id="ARBA00022840"/>
    </source>
</evidence>
<dbReference type="AlphaFoldDB" id="A0A162D101"/>
<comment type="caution">
    <text evidence="8">The sequence shown here is derived from an EMBL/GenBank/DDBJ whole genome shotgun (WGS) entry which is preliminary data.</text>
</comment>
<keyword evidence="2 6" id="KW-0547">Nucleotide-binding</keyword>
<keyword evidence="3 6" id="KW-0332">GMP biosynthesis</keyword>
<evidence type="ECO:0000256" key="2">
    <source>
        <dbReference type="ARBA" id="ARBA00022741"/>
    </source>
</evidence>
<keyword evidence="9" id="KW-1185">Reference proteome</keyword>
<dbReference type="STRING" id="35525.A0A162D101"/>
<dbReference type="PANTHER" id="PTHR11922">
    <property type="entry name" value="GMP SYNTHASE-RELATED"/>
    <property type="match status" value="1"/>
</dbReference>
<accession>A0A162D101</accession>
<dbReference type="GO" id="GO:0005829">
    <property type="term" value="C:cytosol"/>
    <property type="evidence" value="ECO:0007669"/>
    <property type="project" value="TreeGrafter"/>
</dbReference>
<gene>
    <name evidence="8" type="ORF">APZ42_008149</name>
</gene>
<dbReference type="Proteomes" id="UP000076858">
    <property type="component" value="Unassembled WGS sequence"/>
</dbReference>
<evidence type="ECO:0000256" key="4">
    <source>
        <dbReference type="ARBA" id="ARBA00022755"/>
    </source>
</evidence>
<evidence type="ECO:0000313" key="8">
    <source>
        <dbReference type="EMBL" id="KZR97144.1"/>
    </source>
</evidence>
<evidence type="ECO:0000256" key="3">
    <source>
        <dbReference type="ARBA" id="ARBA00022749"/>
    </source>
</evidence>
<dbReference type="InterPro" id="IPR014729">
    <property type="entry name" value="Rossmann-like_a/b/a_fold"/>
</dbReference>
<proteinExistence type="predicted"/>
<feature type="domain" description="GMPS ATP-PPase" evidence="7">
    <location>
        <begin position="24"/>
        <end position="91"/>
    </location>
</feature>
<dbReference type="Gene3D" id="3.40.50.620">
    <property type="entry name" value="HUPs"/>
    <property type="match status" value="1"/>
</dbReference>
<dbReference type="SUPFAM" id="SSF52402">
    <property type="entry name" value="Adenine nucleotide alpha hydrolases-like"/>
    <property type="match status" value="1"/>
</dbReference>
<dbReference type="EMBL" id="LRGB01022488">
    <property type="protein sequence ID" value="KZR97144.1"/>
    <property type="molecule type" value="Genomic_DNA"/>
</dbReference>
<sequence>MTNPVESWILNHTWFDICGLQGGFTLGKREQQCNYYIRRTVGRDKIVVILVHGGVDSVICAALFHKALLQGDDSSRVQAIYIDNGFLRKDE</sequence>
<reference evidence="8 9" key="1">
    <citation type="submission" date="2016-03" db="EMBL/GenBank/DDBJ databases">
        <title>EvidentialGene: Evidence-directed Construction of Genes on Genomes.</title>
        <authorList>
            <person name="Gilbert D.G."/>
            <person name="Choi J.-H."/>
            <person name="Mockaitis K."/>
            <person name="Colbourne J."/>
            <person name="Pfrender M."/>
        </authorList>
    </citation>
    <scope>NUCLEOTIDE SEQUENCE [LARGE SCALE GENOMIC DNA]</scope>
    <source>
        <strain evidence="8 9">Xinb3</strain>
        <tissue evidence="8">Complete organism</tissue>
    </source>
</reference>
<organism evidence="8 9">
    <name type="scientific">Daphnia magna</name>
    <dbReference type="NCBI Taxonomy" id="35525"/>
    <lineage>
        <taxon>Eukaryota</taxon>
        <taxon>Metazoa</taxon>
        <taxon>Ecdysozoa</taxon>
        <taxon>Arthropoda</taxon>
        <taxon>Crustacea</taxon>
        <taxon>Branchiopoda</taxon>
        <taxon>Diplostraca</taxon>
        <taxon>Cladocera</taxon>
        <taxon>Anomopoda</taxon>
        <taxon>Daphniidae</taxon>
        <taxon>Daphnia</taxon>
    </lineage>
</organism>
<feature type="binding site" evidence="6">
    <location>
        <begin position="52"/>
        <end position="58"/>
    </location>
    <ligand>
        <name>ATP</name>
        <dbReference type="ChEBI" id="CHEBI:30616"/>
    </ligand>
</feature>
<dbReference type="PROSITE" id="PS51553">
    <property type="entry name" value="GMPS_ATP_PPASE"/>
    <property type="match status" value="1"/>
</dbReference>
<keyword evidence="4 6" id="KW-0658">Purine biosynthesis</keyword>
<protein>
    <submittedName>
        <fullName evidence="8">GMP synthase</fullName>
    </submittedName>
</protein>
<evidence type="ECO:0000256" key="6">
    <source>
        <dbReference type="PROSITE-ProRule" id="PRU00886"/>
    </source>
</evidence>
<name>A0A162D101_9CRUS</name>
<evidence type="ECO:0000256" key="1">
    <source>
        <dbReference type="ARBA" id="ARBA00022598"/>
    </source>
</evidence>
<dbReference type="PANTHER" id="PTHR11922:SF2">
    <property type="entry name" value="GMP SYNTHASE [GLUTAMINE-HYDROLYZING]"/>
    <property type="match status" value="1"/>
</dbReference>
<evidence type="ECO:0000313" key="9">
    <source>
        <dbReference type="Proteomes" id="UP000076858"/>
    </source>
</evidence>
<dbReference type="OrthoDB" id="1724632at2759"/>
<evidence type="ECO:0000259" key="7">
    <source>
        <dbReference type="PROSITE" id="PS51553"/>
    </source>
</evidence>
<dbReference type="InterPro" id="IPR025777">
    <property type="entry name" value="GMPS_ATP_PPase_dom"/>
</dbReference>
<keyword evidence="5 6" id="KW-0067">ATP-binding</keyword>